<evidence type="ECO:0000313" key="1">
    <source>
        <dbReference type="EMBL" id="BAT11294.1"/>
    </source>
</evidence>
<reference evidence="1 2" key="3">
    <citation type="journal article" date="2013" name="Rice">
        <title>Improvement of the Oryza sativa Nipponbare reference genome using next generation sequence and optical map data.</title>
        <authorList>
            <person name="Kawahara Y."/>
            <person name="de la Bastide M."/>
            <person name="Hamilton J.P."/>
            <person name="Kanamori H."/>
            <person name="McCombie W.R."/>
            <person name="Ouyang S."/>
            <person name="Schwartz D.C."/>
            <person name="Tanaka T."/>
            <person name="Wu J."/>
            <person name="Zhou S."/>
            <person name="Childs K.L."/>
            <person name="Davidson R.M."/>
            <person name="Lin H."/>
            <person name="Quesada-Ocampo L."/>
            <person name="Vaillancourt B."/>
            <person name="Sakai H."/>
            <person name="Lee S.S."/>
            <person name="Kim J."/>
            <person name="Numa H."/>
            <person name="Itoh T."/>
            <person name="Buell C.R."/>
            <person name="Matsumoto T."/>
        </authorList>
    </citation>
    <scope>NUCLEOTIDE SEQUENCE [LARGE SCALE GENOMIC DNA]</scope>
    <source>
        <strain evidence="2">cv. Nipponbare</strain>
    </source>
</reference>
<reference evidence="1 2" key="2">
    <citation type="journal article" date="2013" name="Plant Cell Physiol.">
        <title>Rice Annotation Project Database (RAP-DB): an integrative and interactive database for rice genomics.</title>
        <authorList>
            <person name="Sakai H."/>
            <person name="Lee S.S."/>
            <person name="Tanaka T."/>
            <person name="Numa H."/>
            <person name="Kim J."/>
            <person name="Kawahara Y."/>
            <person name="Wakimoto H."/>
            <person name="Yang C.C."/>
            <person name="Iwamoto M."/>
            <person name="Abe T."/>
            <person name="Yamada Y."/>
            <person name="Muto A."/>
            <person name="Inokuchi H."/>
            <person name="Ikemura T."/>
            <person name="Matsumoto T."/>
            <person name="Sasaki T."/>
            <person name="Itoh T."/>
        </authorList>
    </citation>
    <scope>NUCLEOTIDE SEQUENCE [LARGE SCALE GENOMIC DNA]</scope>
    <source>
        <strain evidence="2">cv. Nipponbare</strain>
    </source>
</reference>
<name>A0A0P0XVB0_ORYSJ</name>
<sequence length="90" mass="10077">MHLGVANNRMTNFVMASISTSAGVCLEVWLIRDTHPKSMVSLKTFCISVDHAITFSNNLLPLSHDIRSFRVLDTFIKKVGKIKYVKIVIG</sequence>
<evidence type="ECO:0000313" key="2">
    <source>
        <dbReference type="Proteomes" id="UP000059680"/>
    </source>
</evidence>
<dbReference type="EMBL" id="AP014966">
    <property type="protein sequence ID" value="BAT11294.1"/>
    <property type="molecule type" value="Genomic_DNA"/>
</dbReference>
<proteinExistence type="predicted"/>
<protein>
    <submittedName>
        <fullName evidence="1">Os10g0476200 protein</fullName>
    </submittedName>
</protein>
<dbReference type="Proteomes" id="UP000059680">
    <property type="component" value="Chromosome 10"/>
</dbReference>
<accession>A0A0P0XVB0</accession>
<dbReference type="Gramene" id="Os10t0476200-02">
    <property type="protein sequence ID" value="Os10t0476200-02"/>
    <property type="gene ID" value="Os10g0476200"/>
</dbReference>
<dbReference type="ExpressionAtlas" id="A0A0P0XVB0">
    <property type="expression patterns" value="baseline and differential"/>
</dbReference>
<keyword evidence="2" id="KW-1185">Reference proteome</keyword>
<gene>
    <name evidence="1" type="ordered locus">Os10g0476200</name>
    <name evidence="1" type="ORF">OSNPB_100476200</name>
</gene>
<organism evidence="1 2">
    <name type="scientific">Oryza sativa subsp. japonica</name>
    <name type="common">Rice</name>
    <dbReference type="NCBI Taxonomy" id="39947"/>
    <lineage>
        <taxon>Eukaryota</taxon>
        <taxon>Viridiplantae</taxon>
        <taxon>Streptophyta</taxon>
        <taxon>Embryophyta</taxon>
        <taxon>Tracheophyta</taxon>
        <taxon>Spermatophyta</taxon>
        <taxon>Magnoliopsida</taxon>
        <taxon>Liliopsida</taxon>
        <taxon>Poales</taxon>
        <taxon>Poaceae</taxon>
        <taxon>BOP clade</taxon>
        <taxon>Oryzoideae</taxon>
        <taxon>Oryzeae</taxon>
        <taxon>Oryzinae</taxon>
        <taxon>Oryza</taxon>
        <taxon>Oryza sativa</taxon>
    </lineage>
</organism>
<dbReference type="AlphaFoldDB" id="A0A0P0XVB0"/>
<reference evidence="2" key="1">
    <citation type="journal article" date="2005" name="Nature">
        <title>The map-based sequence of the rice genome.</title>
        <authorList>
            <consortium name="International rice genome sequencing project (IRGSP)"/>
            <person name="Matsumoto T."/>
            <person name="Wu J."/>
            <person name="Kanamori H."/>
            <person name="Katayose Y."/>
            <person name="Fujisawa M."/>
            <person name="Namiki N."/>
            <person name="Mizuno H."/>
            <person name="Yamamoto K."/>
            <person name="Antonio B.A."/>
            <person name="Baba T."/>
            <person name="Sakata K."/>
            <person name="Nagamura Y."/>
            <person name="Aoki H."/>
            <person name="Arikawa K."/>
            <person name="Arita K."/>
            <person name="Bito T."/>
            <person name="Chiden Y."/>
            <person name="Fujitsuka N."/>
            <person name="Fukunaka R."/>
            <person name="Hamada M."/>
            <person name="Harada C."/>
            <person name="Hayashi A."/>
            <person name="Hijishita S."/>
            <person name="Honda M."/>
            <person name="Hosokawa S."/>
            <person name="Ichikawa Y."/>
            <person name="Idonuma A."/>
            <person name="Iijima M."/>
            <person name="Ikeda M."/>
            <person name="Ikeno M."/>
            <person name="Ito K."/>
            <person name="Ito S."/>
            <person name="Ito T."/>
            <person name="Ito Y."/>
            <person name="Ito Y."/>
            <person name="Iwabuchi A."/>
            <person name="Kamiya K."/>
            <person name="Karasawa W."/>
            <person name="Kurita K."/>
            <person name="Katagiri S."/>
            <person name="Kikuta A."/>
            <person name="Kobayashi H."/>
            <person name="Kobayashi N."/>
            <person name="Machita K."/>
            <person name="Maehara T."/>
            <person name="Masukawa M."/>
            <person name="Mizubayashi T."/>
            <person name="Mukai Y."/>
            <person name="Nagasaki H."/>
            <person name="Nagata Y."/>
            <person name="Naito S."/>
            <person name="Nakashima M."/>
            <person name="Nakama Y."/>
            <person name="Nakamichi Y."/>
            <person name="Nakamura M."/>
            <person name="Meguro A."/>
            <person name="Negishi M."/>
            <person name="Ohta I."/>
            <person name="Ohta T."/>
            <person name="Okamoto M."/>
            <person name="Ono N."/>
            <person name="Saji S."/>
            <person name="Sakaguchi M."/>
            <person name="Sakai K."/>
            <person name="Shibata M."/>
            <person name="Shimokawa T."/>
            <person name="Song J."/>
            <person name="Takazaki Y."/>
            <person name="Terasawa K."/>
            <person name="Tsugane M."/>
            <person name="Tsuji K."/>
            <person name="Ueda S."/>
            <person name="Waki K."/>
            <person name="Yamagata H."/>
            <person name="Yamamoto M."/>
            <person name="Yamamoto S."/>
            <person name="Yamane H."/>
            <person name="Yoshiki S."/>
            <person name="Yoshihara R."/>
            <person name="Yukawa K."/>
            <person name="Zhong H."/>
            <person name="Yano M."/>
            <person name="Yuan Q."/>
            <person name="Ouyang S."/>
            <person name="Liu J."/>
            <person name="Jones K.M."/>
            <person name="Gansberger K."/>
            <person name="Moffat K."/>
            <person name="Hill J."/>
            <person name="Bera J."/>
            <person name="Fadrosh D."/>
            <person name="Jin S."/>
            <person name="Johri S."/>
            <person name="Kim M."/>
            <person name="Overton L."/>
            <person name="Reardon M."/>
            <person name="Tsitrin T."/>
            <person name="Vuong H."/>
            <person name="Weaver B."/>
            <person name="Ciecko A."/>
            <person name="Tallon L."/>
            <person name="Jackson J."/>
            <person name="Pai G."/>
            <person name="Aken S.V."/>
            <person name="Utterback T."/>
            <person name="Reidmuller S."/>
            <person name="Feldblyum T."/>
            <person name="Hsiao J."/>
            <person name="Zismann V."/>
            <person name="Iobst S."/>
            <person name="de Vazeille A.R."/>
            <person name="Buell C.R."/>
            <person name="Ying K."/>
            <person name="Li Y."/>
            <person name="Lu T."/>
            <person name="Huang Y."/>
            <person name="Zhao Q."/>
            <person name="Feng Q."/>
            <person name="Zhang L."/>
            <person name="Zhu J."/>
            <person name="Weng Q."/>
            <person name="Mu J."/>
            <person name="Lu Y."/>
            <person name="Fan D."/>
            <person name="Liu Y."/>
            <person name="Guan J."/>
            <person name="Zhang Y."/>
            <person name="Yu S."/>
            <person name="Liu X."/>
            <person name="Zhang Y."/>
            <person name="Hong G."/>
            <person name="Han B."/>
            <person name="Choisne N."/>
            <person name="Demange N."/>
            <person name="Orjeda G."/>
            <person name="Samain S."/>
            <person name="Cattolico L."/>
            <person name="Pelletier E."/>
            <person name="Couloux A."/>
            <person name="Segurens B."/>
            <person name="Wincker P."/>
            <person name="D'Hont A."/>
            <person name="Scarpelli C."/>
            <person name="Weissenbach J."/>
            <person name="Salanoubat M."/>
            <person name="Quetier F."/>
            <person name="Yu Y."/>
            <person name="Kim H.R."/>
            <person name="Rambo T."/>
            <person name="Currie J."/>
            <person name="Collura K."/>
            <person name="Luo M."/>
            <person name="Yang T."/>
            <person name="Ammiraju J.S.S."/>
            <person name="Engler F."/>
            <person name="Soderlund C."/>
            <person name="Wing R.A."/>
            <person name="Palmer L.E."/>
            <person name="de la Bastide M."/>
            <person name="Spiegel L."/>
            <person name="Nascimento L."/>
            <person name="Zutavern T."/>
            <person name="O'Shaughnessy A."/>
            <person name="Dike S."/>
            <person name="Dedhia N."/>
            <person name="Preston R."/>
            <person name="Balija V."/>
            <person name="McCombie W.R."/>
            <person name="Chow T."/>
            <person name="Chen H."/>
            <person name="Chung M."/>
            <person name="Chen C."/>
            <person name="Shaw J."/>
            <person name="Wu H."/>
            <person name="Hsiao K."/>
            <person name="Chao Y."/>
            <person name="Chu M."/>
            <person name="Cheng C."/>
            <person name="Hour A."/>
            <person name="Lee P."/>
            <person name="Lin S."/>
            <person name="Lin Y."/>
            <person name="Liou J."/>
            <person name="Liu S."/>
            <person name="Hsing Y."/>
            <person name="Raghuvanshi S."/>
            <person name="Mohanty A."/>
            <person name="Bharti A.K."/>
            <person name="Gaur A."/>
            <person name="Gupta V."/>
            <person name="Kumar D."/>
            <person name="Ravi V."/>
            <person name="Vij S."/>
            <person name="Kapur A."/>
            <person name="Khurana P."/>
            <person name="Khurana P."/>
            <person name="Khurana J.P."/>
            <person name="Tyagi A.K."/>
            <person name="Gaikwad K."/>
            <person name="Singh A."/>
            <person name="Dalal V."/>
            <person name="Srivastava S."/>
            <person name="Dixit A."/>
            <person name="Pal A.K."/>
            <person name="Ghazi I.A."/>
            <person name="Yadav M."/>
            <person name="Pandit A."/>
            <person name="Bhargava A."/>
            <person name="Sureshbabu K."/>
            <person name="Batra K."/>
            <person name="Sharma T.R."/>
            <person name="Mohapatra T."/>
            <person name="Singh N.K."/>
            <person name="Messing J."/>
            <person name="Nelson A.B."/>
            <person name="Fuks G."/>
            <person name="Kavchok S."/>
            <person name="Keizer G."/>
            <person name="Linton E."/>
            <person name="Llaca V."/>
            <person name="Song R."/>
            <person name="Tanyolac B."/>
            <person name="Young S."/>
            <person name="Ho-Il K."/>
            <person name="Hahn J.H."/>
            <person name="Sangsakoo G."/>
            <person name="Vanavichit A."/>
            <person name="de Mattos Luiz.A.T."/>
            <person name="Zimmer P.D."/>
            <person name="Malone G."/>
            <person name="Dellagostin O."/>
            <person name="de Oliveira A.C."/>
            <person name="Bevan M."/>
            <person name="Bancroft I."/>
            <person name="Minx P."/>
            <person name="Cordum H."/>
            <person name="Wilson R."/>
            <person name="Cheng Z."/>
            <person name="Jin W."/>
            <person name="Jiang J."/>
            <person name="Leong S.A."/>
            <person name="Iwama H."/>
            <person name="Gojobori T."/>
            <person name="Itoh T."/>
            <person name="Niimura Y."/>
            <person name="Fujii Y."/>
            <person name="Habara T."/>
            <person name="Sakai H."/>
            <person name="Sato Y."/>
            <person name="Wilson G."/>
            <person name="Kumar K."/>
            <person name="McCouch S."/>
            <person name="Juretic N."/>
            <person name="Hoen D."/>
            <person name="Wright S."/>
            <person name="Bruskiewich R."/>
            <person name="Bureau T."/>
            <person name="Miyao A."/>
            <person name="Hirochika H."/>
            <person name="Nishikawa T."/>
            <person name="Kadowaki K."/>
            <person name="Sugiura M."/>
            <person name="Burr B."/>
            <person name="Sasaki T."/>
        </authorList>
    </citation>
    <scope>NUCLEOTIDE SEQUENCE [LARGE SCALE GENOMIC DNA]</scope>
    <source>
        <strain evidence="2">cv. Nipponbare</strain>
    </source>
</reference>